<dbReference type="RefSeq" id="WP_184173643.1">
    <property type="nucleotide sequence ID" value="NZ_BAABAG010000003.1"/>
</dbReference>
<dbReference type="AlphaFoldDB" id="A0A7W9N1K9"/>
<dbReference type="InterPro" id="IPR027417">
    <property type="entry name" value="P-loop_NTPase"/>
</dbReference>
<comment type="caution">
    <text evidence="1">The sequence shown here is derived from an EMBL/GenBank/DDBJ whole genome shotgun (WGS) entry which is preliminary data.</text>
</comment>
<dbReference type="Gene3D" id="3.40.50.300">
    <property type="entry name" value="P-loop containing nucleotide triphosphate hydrolases"/>
    <property type="match status" value="1"/>
</dbReference>
<protein>
    <submittedName>
        <fullName evidence="1">Para-aminobenzoate synthetase</fullName>
        <ecNumber evidence="1">2.6.1.85</ecNumber>
    </submittedName>
</protein>
<evidence type="ECO:0000313" key="1">
    <source>
        <dbReference type="EMBL" id="MBB5849898.1"/>
    </source>
</evidence>
<dbReference type="EMBL" id="JACHMW010000001">
    <property type="protein sequence ID" value="MBB5849898.1"/>
    <property type="molecule type" value="Genomic_DNA"/>
</dbReference>
<dbReference type="GO" id="GO:0046820">
    <property type="term" value="F:4-amino-4-deoxychorismate synthase activity"/>
    <property type="evidence" value="ECO:0007669"/>
    <property type="project" value="UniProtKB-EC"/>
</dbReference>
<keyword evidence="1" id="KW-0032">Aminotransferase</keyword>
<name>A0A7W9N1K9_9MICC</name>
<keyword evidence="1" id="KW-0808">Transferase</keyword>
<dbReference type="SUPFAM" id="SSF52540">
    <property type="entry name" value="P-loop containing nucleoside triphosphate hydrolases"/>
    <property type="match status" value="1"/>
</dbReference>
<accession>A0A7W9N1K9</accession>
<organism evidence="1 2">
    <name type="scientific">Micrococcus endophyticus</name>
    <dbReference type="NCBI Taxonomy" id="455343"/>
    <lineage>
        <taxon>Bacteria</taxon>
        <taxon>Bacillati</taxon>
        <taxon>Actinomycetota</taxon>
        <taxon>Actinomycetes</taxon>
        <taxon>Micrococcales</taxon>
        <taxon>Micrococcaceae</taxon>
        <taxon>Micrococcus</taxon>
    </lineage>
</organism>
<keyword evidence="2" id="KW-1185">Reference proteome</keyword>
<dbReference type="Proteomes" id="UP000567246">
    <property type="component" value="Unassembled WGS sequence"/>
</dbReference>
<dbReference type="EC" id="2.6.1.85" evidence="1"/>
<evidence type="ECO:0000313" key="2">
    <source>
        <dbReference type="Proteomes" id="UP000567246"/>
    </source>
</evidence>
<sequence length="175" mass="18391">MSGPGPGRPVLIGVDGRSGAGKTVLADALAARLAPFARVAVLRIESMYPGWDGLAAAVDEGGPYPAALRALHADGTAAWRAWDWHRGAPGEPTAIGPADVVVCEGVGALSAAARPLLDLAVWLELETPARRSRALARDGETYAPHWERWAAHEEAYLARHDPRAAADLVVRLPSA</sequence>
<proteinExistence type="predicted"/>
<gene>
    <name evidence="1" type="ORF">HDA33_002462</name>
</gene>
<reference evidence="1 2" key="1">
    <citation type="submission" date="2020-08" db="EMBL/GenBank/DDBJ databases">
        <title>Sequencing the genomes of 1000 actinobacteria strains.</title>
        <authorList>
            <person name="Klenk H.-P."/>
        </authorList>
    </citation>
    <scope>NUCLEOTIDE SEQUENCE [LARGE SCALE GENOMIC DNA]</scope>
    <source>
        <strain evidence="1 2">DSM 17945</strain>
    </source>
</reference>